<reference evidence="1 2" key="1">
    <citation type="submission" date="2021-06" db="EMBL/GenBank/DDBJ databases">
        <title>Caerostris darwini draft genome.</title>
        <authorList>
            <person name="Kono N."/>
            <person name="Arakawa K."/>
        </authorList>
    </citation>
    <scope>NUCLEOTIDE SEQUENCE [LARGE SCALE GENOMIC DNA]</scope>
</reference>
<accession>A0AAV4TFE0</accession>
<sequence length="192" mass="21724">MTTRLKPSLNEFCIVLSVRLHKHLPKLPAISAWSKLISPNPLPPTAGLRIPSTHISAVINPSGRKPPGLLDPRIHSRIVGFCQLHQKSGQAFRLRQCDVRDRFGFNELLNPSPFSFRDATGRAWIMSQSDNGWTCLYKLKETYENLRKVSTDAHMNDTPICRLLEYSDETMANPPHYPGNCRCHQSKNHADA</sequence>
<name>A0AAV4TFE0_9ARAC</name>
<dbReference type="EMBL" id="BPLQ01009431">
    <property type="protein sequence ID" value="GIY43929.1"/>
    <property type="molecule type" value="Genomic_DNA"/>
</dbReference>
<proteinExistence type="predicted"/>
<dbReference type="Proteomes" id="UP001054837">
    <property type="component" value="Unassembled WGS sequence"/>
</dbReference>
<keyword evidence="2" id="KW-1185">Reference proteome</keyword>
<comment type="caution">
    <text evidence="1">The sequence shown here is derived from an EMBL/GenBank/DDBJ whole genome shotgun (WGS) entry which is preliminary data.</text>
</comment>
<organism evidence="1 2">
    <name type="scientific">Caerostris darwini</name>
    <dbReference type="NCBI Taxonomy" id="1538125"/>
    <lineage>
        <taxon>Eukaryota</taxon>
        <taxon>Metazoa</taxon>
        <taxon>Ecdysozoa</taxon>
        <taxon>Arthropoda</taxon>
        <taxon>Chelicerata</taxon>
        <taxon>Arachnida</taxon>
        <taxon>Araneae</taxon>
        <taxon>Araneomorphae</taxon>
        <taxon>Entelegynae</taxon>
        <taxon>Araneoidea</taxon>
        <taxon>Araneidae</taxon>
        <taxon>Caerostris</taxon>
    </lineage>
</organism>
<protein>
    <submittedName>
        <fullName evidence="1">Uncharacterized protein</fullName>
    </submittedName>
</protein>
<gene>
    <name evidence="1" type="ORF">CDAR_611211</name>
</gene>
<evidence type="ECO:0000313" key="1">
    <source>
        <dbReference type="EMBL" id="GIY43929.1"/>
    </source>
</evidence>
<dbReference type="AlphaFoldDB" id="A0AAV4TFE0"/>
<evidence type="ECO:0000313" key="2">
    <source>
        <dbReference type="Proteomes" id="UP001054837"/>
    </source>
</evidence>